<evidence type="ECO:0000313" key="3">
    <source>
        <dbReference type="Proteomes" id="UP000000642"/>
    </source>
</evidence>
<proteinExistence type="predicted"/>
<dbReference type="Proteomes" id="UP000000642">
    <property type="component" value="Chromosome"/>
</dbReference>
<reference evidence="2 3" key="1">
    <citation type="journal article" date="2006" name="PLoS Genet.">
        <title>The complete genome sequence and comparative genome analysis of the high pathogenicity Yersinia enterocolitica strain 8081.</title>
        <authorList>
            <person name="Thomson N.R."/>
            <person name="Howard S."/>
            <person name="Wren B.W."/>
            <person name="Holden M.T.G."/>
            <person name="Crossman L."/>
            <person name="Challis G.L."/>
            <person name="Churcher C."/>
            <person name="Mungall K."/>
            <person name="Brooks K."/>
            <person name="Chillingworth T."/>
            <person name="Feltwell T."/>
            <person name="Abdellah Z."/>
            <person name="Hauser H."/>
            <person name="Jagels K."/>
            <person name="Maddison M."/>
            <person name="Moule S."/>
            <person name="Sanders M."/>
            <person name="Whitehead S."/>
            <person name="Quail M.A."/>
            <person name="Dougan G."/>
            <person name="Parkhill J."/>
            <person name="Prentice M.B."/>
        </authorList>
    </citation>
    <scope>NUCLEOTIDE SEQUENCE [LARGE SCALE GENOMIC DNA]</scope>
    <source>
        <strain evidence="3">NCTC 13174 / 8081</strain>
    </source>
</reference>
<evidence type="ECO:0000313" key="2">
    <source>
        <dbReference type="EMBL" id="CAL10966.1"/>
    </source>
</evidence>
<accession>A1JK54</accession>
<gene>
    <name evidence="2" type="ordered locus">YE0864</name>
</gene>
<keyword evidence="1" id="KW-0812">Transmembrane</keyword>
<dbReference type="KEGG" id="yen:YE0864"/>
<keyword evidence="1" id="KW-1133">Transmembrane helix</keyword>
<feature type="transmembrane region" description="Helical" evidence="1">
    <location>
        <begin position="44"/>
        <end position="68"/>
    </location>
</feature>
<dbReference type="EMBL" id="AM286415">
    <property type="protein sequence ID" value="CAL10966.1"/>
    <property type="molecule type" value="Genomic_DNA"/>
</dbReference>
<dbReference type="AlphaFoldDB" id="A1JK54"/>
<evidence type="ECO:0000256" key="1">
    <source>
        <dbReference type="SAM" id="Phobius"/>
    </source>
</evidence>
<name>A1JK54_YERE8</name>
<dbReference type="PATRIC" id="fig|393305.7.peg.961"/>
<dbReference type="HOGENOM" id="CLU_1288490_0_0_6"/>
<protein>
    <submittedName>
        <fullName evidence="2">Hypothetical phage-related membrane protein</fullName>
    </submittedName>
</protein>
<organism evidence="2 3">
    <name type="scientific">Yersinia enterocolitica serotype O:8 / biotype 1B (strain NCTC 13174 / 8081)</name>
    <dbReference type="NCBI Taxonomy" id="393305"/>
    <lineage>
        <taxon>Bacteria</taxon>
        <taxon>Pseudomonadati</taxon>
        <taxon>Pseudomonadota</taxon>
        <taxon>Gammaproteobacteria</taxon>
        <taxon>Enterobacterales</taxon>
        <taxon>Yersiniaceae</taxon>
        <taxon>Yersinia</taxon>
    </lineage>
</organism>
<dbReference type="RefSeq" id="WP_011815661.1">
    <property type="nucleotide sequence ID" value="NC_008800.1"/>
</dbReference>
<sequence>MNELAFKSYAEQRENSLKFVYFIFSTTIVTLGFCMTLTKGISPTWWTSLWAISVLLLFISLYFGFLYIKKNHELLGYLGIQYTINQMSGDLFKTPIDAIKKDILEIKSRNITPTSVLQTNELVVIELAKNKSDVDFNKFIMNSDEIKLKNEIMDISIKILSAAQSMPVNNNEDLLKKVYSLDKKAISYFNWQIKLLAFGYILLFFWNVSTFVFP</sequence>
<feature type="transmembrane region" description="Helical" evidence="1">
    <location>
        <begin position="193"/>
        <end position="213"/>
    </location>
</feature>
<keyword evidence="1" id="KW-0472">Membrane</keyword>
<feature type="transmembrane region" description="Helical" evidence="1">
    <location>
        <begin position="20"/>
        <end position="38"/>
    </location>
</feature>